<accession>A0ABN2FRW3</accession>
<gene>
    <name evidence="2" type="ORF">GCM10009744_58600</name>
</gene>
<comment type="caution">
    <text evidence="2">The sequence shown here is derived from an EMBL/GenBank/DDBJ whole genome shotgun (WGS) entry which is preliminary data.</text>
</comment>
<evidence type="ECO:0000313" key="3">
    <source>
        <dbReference type="Proteomes" id="UP001501319"/>
    </source>
</evidence>
<feature type="region of interest" description="Disordered" evidence="1">
    <location>
        <begin position="54"/>
        <end position="75"/>
    </location>
</feature>
<evidence type="ECO:0000256" key="1">
    <source>
        <dbReference type="SAM" id="MobiDB-lite"/>
    </source>
</evidence>
<dbReference type="EMBL" id="BAAANE010000011">
    <property type="protein sequence ID" value="GAA1657771.1"/>
    <property type="molecule type" value="Genomic_DNA"/>
</dbReference>
<proteinExistence type="predicted"/>
<dbReference type="Proteomes" id="UP001501319">
    <property type="component" value="Unassembled WGS sequence"/>
</dbReference>
<sequence length="75" mass="8521">MTAGGSSERRRVRTWFGRYQIADYIGESAYADRYEAAMRRRFPGLEITNEPLPAARQDQELDGIETGNPLGLVWS</sequence>
<organism evidence="2 3">
    <name type="scientific">Kribbella alba</name>
    <dbReference type="NCBI Taxonomy" id="190197"/>
    <lineage>
        <taxon>Bacteria</taxon>
        <taxon>Bacillati</taxon>
        <taxon>Actinomycetota</taxon>
        <taxon>Actinomycetes</taxon>
        <taxon>Propionibacteriales</taxon>
        <taxon>Kribbellaceae</taxon>
        <taxon>Kribbella</taxon>
    </lineage>
</organism>
<dbReference type="RefSeq" id="WP_344115761.1">
    <property type="nucleotide sequence ID" value="NZ_BAAANE010000011.1"/>
</dbReference>
<evidence type="ECO:0000313" key="2">
    <source>
        <dbReference type="EMBL" id="GAA1657771.1"/>
    </source>
</evidence>
<reference evidence="2 3" key="1">
    <citation type="journal article" date="2019" name="Int. J. Syst. Evol. Microbiol.">
        <title>The Global Catalogue of Microorganisms (GCM) 10K type strain sequencing project: providing services to taxonomists for standard genome sequencing and annotation.</title>
        <authorList>
            <consortium name="The Broad Institute Genomics Platform"/>
            <consortium name="The Broad Institute Genome Sequencing Center for Infectious Disease"/>
            <person name="Wu L."/>
            <person name="Ma J."/>
        </authorList>
    </citation>
    <scope>NUCLEOTIDE SEQUENCE [LARGE SCALE GENOMIC DNA]</scope>
    <source>
        <strain evidence="2 3">JCM 14306</strain>
    </source>
</reference>
<keyword evidence="3" id="KW-1185">Reference proteome</keyword>
<protein>
    <submittedName>
        <fullName evidence="2">Uncharacterized protein</fullName>
    </submittedName>
</protein>
<name>A0ABN2FRW3_9ACTN</name>